<evidence type="ECO:0000256" key="2">
    <source>
        <dbReference type="ARBA" id="ARBA00012493"/>
    </source>
</evidence>
<dbReference type="Pfam" id="PF17984">
    <property type="entry name" value="TERT_thumb"/>
    <property type="match status" value="1"/>
</dbReference>
<comment type="function">
    <text evidence="14">Telomerase is a ribonucleoprotein enzyme essential for the replication of chromosome termini in most eukaryotes. It elongates telomeres. It is a reverse transcriptase that adds simple sequence repeats to chromosome ends by copying a template sequence within the RNA component of the enzyme.</text>
</comment>
<comment type="catalytic activity">
    <reaction evidence="13 14">
        <text>DNA(n) + a 2'-deoxyribonucleoside 5'-triphosphate = DNA(n+1) + diphosphate</text>
        <dbReference type="Rhea" id="RHEA:22508"/>
        <dbReference type="Rhea" id="RHEA-COMP:17339"/>
        <dbReference type="Rhea" id="RHEA-COMP:17340"/>
        <dbReference type="ChEBI" id="CHEBI:33019"/>
        <dbReference type="ChEBI" id="CHEBI:61560"/>
        <dbReference type="ChEBI" id="CHEBI:173112"/>
        <dbReference type="EC" id="2.7.7.49"/>
    </reaction>
</comment>
<dbReference type="GO" id="GO:0070034">
    <property type="term" value="F:telomerase RNA binding"/>
    <property type="evidence" value="ECO:0007669"/>
    <property type="project" value="TreeGrafter"/>
</dbReference>
<keyword evidence="6 14" id="KW-0548">Nucleotidyltransferase</keyword>
<dbReference type="Pfam" id="PF00078">
    <property type="entry name" value="RVT_1"/>
    <property type="match status" value="1"/>
</dbReference>
<dbReference type="GO" id="GO:0007004">
    <property type="term" value="P:telomere maintenance via telomerase"/>
    <property type="evidence" value="ECO:0007669"/>
    <property type="project" value="TreeGrafter"/>
</dbReference>
<evidence type="ECO:0000256" key="13">
    <source>
        <dbReference type="ARBA" id="ARBA00048173"/>
    </source>
</evidence>
<dbReference type="Proteomes" id="UP001154078">
    <property type="component" value="Chromosome 2"/>
</dbReference>
<evidence type="ECO:0000256" key="10">
    <source>
        <dbReference type="ARBA" id="ARBA00022918"/>
    </source>
</evidence>
<dbReference type="InterPro" id="IPR003545">
    <property type="entry name" value="Telomerase_RT"/>
</dbReference>
<comment type="subcellular location">
    <subcellularLocation>
        <location evidence="14">Nucleus</location>
    </subcellularLocation>
    <subcellularLocation>
        <location evidence="14">Chromosome</location>
        <location evidence="14">Telomere</location>
    </subcellularLocation>
</comment>
<dbReference type="InterPro" id="IPR041580">
    <property type="entry name" value="TERT_thumb"/>
</dbReference>
<keyword evidence="8 14" id="KW-0460">Magnesium</keyword>
<keyword evidence="10 14" id="KW-0695">RNA-directed DNA polymerase</keyword>
<dbReference type="EMBL" id="OV121133">
    <property type="protein sequence ID" value="CAH0552161.1"/>
    <property type="molecule type" value="Genomic_DNA"/>
</dbReference>
<evidence type="ECO:0000256" key="6">
    <source>
        <dbReference type="ARBA" id="ARBA00022695"/>
    </source>
</evidence>
<evidence type="ECO:0000256" key="3">
    <source>
        <dbReference type="ARBA" id="ARBA00016182"/>
    </source>
</evidence>
<dbReference type="Gene3D" id="3.10.10.20">
    <property type="match status" value="1"/>
</dbReference>
<evidence type="ECO:0000256" key="7">
    <source>
        <dbReference type="ARBA" id="ARBA00022723"/>
    </source>
</evidence>
<keyword evidence="9 14" id="KW-0779">Telomere</keyword>
<dbReference type="PANTHER" id="PTHR12066">
    <property type="entry name" value="TELOMERASE REVERSE TRANSCRIPTASE"/>
    <property type="match status" value="1"/>
</dbReference>
<dbReference type="GO" id="GO:0000333">
    <property type="term" value="C:telomerase catalytic core complex"/>
    <property type="evidence" value="ECO:0007669"/>
    <property type="project" value="TreeGrafter"/>
</dbReference>
<dbReference type="Pfam" id="PF12009">
    <property type="entry name" value="Telomerase_RBD"/>
    <property type="match status" value="1"/>
</dbReference>
<evidence type="ECO:0000313" key="16">
    <source>
        <dbReference type="EMBL" id="CAH0552161.1"/>
    </source>
</evidence>
<accession>A0A9P0B074</accession>
<dbReference type="Gene3D" id="3.30.70.2630">
    <property type="match status" value="1"/>
</dbReference>
<sequence>MLALQKSQIYYQLKVKNSSKISKKCPERYKEFKTIDGVSMWDIYNGIIREARLAKNEKKPKSILNLLNKIIPQLYFGTSKNRKVFYRLVKKILTQSRHECVYSSELYKSYDHHDIPWLYKQSEFTRPLSYFNKKILENIVKPLIAHFYHINLSHKTHKVEFVEKREWQKFQAKVFNKLIKEQYLIPCEKKVDTKNILRVKPKYGCAKKGFRLLVYYMDAPKSHKEFHRILSKKIREESERFFKHKDLFESWTEFIRKNKGKALFGAKFDIKDAYGSVDIKMLKKIIKSSSLSDNIKQYVTSELKYQYVKIPRKNGGVYRWNHGLPQGHRQSPCLCELYITYMESVNFEKFVKKNCLIHRTVDDYLFVSTDSSLVYSFEDLLRSMFKLNESKTIINTKHESGGLKYNGRLFRLESGEIIKLYEFSERYELRHRFRIWNISYPIPEQNSINFLNRLLLVKFNFHNFTKFELNTIVNSPETVLQNVFYGFIFLAHKYDCIVMSIKNTQVDKQFFYPHLVSTLKNYCKYIHNVIKKHKGEHFEPINFFLLFSIACKAFILVFKRRSIFYQEVIYFLKTRLFFRDFGELNWMYEVFLKIPECFKGICMNRAAKI</sequence>
<evidence type="ECO:0000256" key="9">
    <source>
        <dbReference type="ARBA" id="ARBA00022895"/>
    </source>
</evidence>
<dbReference type="OrthoDB" id="289721at2759"/>
<dbReference type="AlphaFoldDB" id="A0A9P0B074"/>
<evidence type="ECO:0000256" key="1">
    <source>
        <dbReference type="ARBA" id="ARBA00008001"/>
    </source>
</evidence>
<dbReference type="Gene3D" id="1.10.10.2210">
    <property type="match status" value="1"/>
</dbReference>
<dbReference type="InterPro" id="IPR043502">
    <property type="entry name" value="DNA/RNA_pol_sf"/>
</dbReference>
<evidence type="ECO:0000256" key="4">
    <source>
        <dbReference type="ARBA" id="ARBA00022454"/>
    </source>
</evidence>
<dbReference type="PANTHER" id="PTHR12066:SF0">
    <property type="entry name" value="TELOMERASE REVERSE TRANSCRIPTASE"/>
    <property type="match status" value="1"/>
</dbReference>
<evidence type="ECO:0000313" key="17">
    <source>
        <dbReference type="Proteomes" id="UP001154078"/>
    </source>
</evidence>
<dbReference type="Gene3D" id="1.10.132.70">
    <property type="match status" value="1"/>
</dbReference>
<dbReference type="GO" id="GO:0042162">
    <property type="term" value="F:telomeric DNA binding"/>
    <property type="evidence" value="ECO:0007669"/>
    <property type="project" value="TreeGrafter"/>
</dbReference>
<keyword evidence="4 14" id="KW-0158">Chromosome</keyword>
<reference evidence="16" key="1">
    <citation type="submission" date="2021-12" db="EMBL/GenBank/DDBJ databases">
        <authorList>
            <person name="King R."/>
        </authorList>
    </citation>
    <scope>NUCLEOTIDE SEQUENCE</scope>
</reference>
<evidence type="ECO:0000256" key="14">
    <source>
        <dbReference type="RuleBase" id="RU365061"/>
    </source>
</evidence>
<dbReference type="GO" id="GO:0003720">
    <property type="term" value="F:telomerase activity"/>
    <property type="evidence" value="ECO:0007669"/>
    <property type="project" value="InterPro"/>
</dbReference>
<evidence type="ECO:0000256" key="12">
    <source>
        <dbReference type="ARBA" id="ARBA00032044"/>
    </source>
</evidence>
<dbReference type="InterPro" id="IPR000477">
    <property type="entry name" value="RT_dom"/>
</dbReference>
<dbReference type="InterPro" id="IPR021891">
    <property type="entry name" value="Telomerase_RBD"/>
</dbReference>
<keyword evidence="5 14" id="KW-0808">Transferase</keyword>
<organism evidence="16 17">
    <name type="scientific">Brassicogethes aeneus</name>
    <name type="common">Rape pollen beetle</name>
    <name type="synonym">Meligethes aeneus</name>
    <dbReference type="NCBI Taxonomy" id="1431903"/>
    <lineage>
        <taxon>Eukaryota</taxon>
        <taxon>Metazoa</taxon>
        <taxon>Ecdysozoa</taxon>
        <taxon>Arthropoda</taxon>
        <taxon>Hexapoda</taxon>
        <taxon>Insecta</taxon>
        <taxon>Pterygota</taxon>
        <taxon>Neoptera</taxon>
        <taxon>Endopterygota</taxon>
        <taxon>Coleoptera</taxon>
        <taxon>Polyphaga</taxon>
        <taxon>Cucujiformia</taxon>
        <taxon>Nitidulidae</taxon>
        <taxon>Meligethinae</taxon>
        <taxon>Brassicogethes</taxon>
    </lineage>
</organism>
<protein>
    <recommendedName>
        <fullName evidence="3 14">Telomerase reverse transcriptase</fullName>
        <ecNumber evidence="2 14">2.7.7.49</ecNumber>
    </recommendedName>
    <alternativeName>
        <fullName evidence="12 14">Telomerase catalytic subunit</fullName>
    </alternativeName>
</protein>
<keyword evidence="17" id="KW-1185">Reference proteome</keyword>
<dbReference type="GO" id="GO:0046872">
    <property type="term" value="F:metal ion binding"/>
    <property type="evidence" value="ECO:0007669"/>
    <property type="project" value="UniProtKB-KW"/>
</dbReference>
<evidence type="ECO:0000259" key="15">
    <source>
        <dbReference type="PROSITE" id="PS50878"/>
    </source>
</evidence>
<name>A0A9P0B074_BRAAE</name>
<keyword evidence="11 14" id="KW-0539">Nucleus</keyword>
<evidence type="ECO:0000256" key="11">
    <source>
        <dbReference type="ARBA" id="ARBA00023242"/>
    </source>
</evidence>
<gene>
    <name evidence="16" type="ORF">MELIAE_LOCUS4603</name>
</gene>
<dbReference type="Gene3D" id="1.10.357.90">
    <property type="match status" value="1"/>
</dbReference>
<dbReference type="PROSITE" id="PS50878">
    <property type="entry name" value="RT_POL"/>
    <property type="match status" value="1"/>
</dbReference>
<evidence type="ECO:0000256" key="5">
    <source>
        <dbReference type="ARBA" id="ARBA00022679"/>
    </source>
</evidence>
<dbReference type="SUPFAM" id="SSF56672">
    <property type="entry name" value="DNA/RNA polymerases"/>
    <property type="match status" value="1"/>
</dbReference>
<dbReference type="SMART" id="SM00975">
    <property type="entry name" value="Telomerase_RBD"/>
    <property type="match status" value="1"/>
</dbReference>
<evidence type="ECO:0000256" key="8">
    <source>
        <dbReference type="ARBA" id="ARBA00022842"/>
    </source>
</evidence>
<dbReference type="GO" id="GO:0000781">
    <property type="term" value="C:chromosome, telomeric region"/>
    <property type="evidence" value="ECO:0007669"/>
    <property type="project" value="UniProtKB-SubCell"/>
</dbReference>
<keyword evidence="7 14" id="KW-0479">Metal-binding</keyword>
<dbReference type="CDD" id="cd01648">
    <property type="entry name" value="TERT"/>
    <property type="match status" value="1"/>
</dbReference>
<comment type="similarity">
    <text evidence="1 14">Belongs to the reverse transcriptase family. Telomerase subfamily.</text>
</comment>
<dbReference type="EC" id="2.7.7.49" evidence="2 14"/>
<feature type="domain" description="Reverse transcriptase" evidence="15">
    <location>
        <begin position="181"/>
        <end position="410"/>
    </location>
</feature>
<proteinExistence type="inferred from homology"/>